<evidence type="ECO:0000256" key="3">
    <source>
        <dbReference type="ARBA" id="ARBA00013109"/>
    </source>
</evidence>
<evidence type="ECO:0000256" key="9">
    <source>
        <dbReference type="SAM" id="MobiDB-lite"/>
    </source>
</evidence>
<dbReference type="InterPro" id="IPR003754">
    <property type="entry name" value="4pyrrol_synth_uPrphyn_synth"/>
</dbReference>
<dbReference type="CDD" id="cd06578">
    <property type="entry name" value="HemD"/>
    <property type="match status" value="1"/>
</dbReference>
<evidence type="ECO:0000256" key="7">
    <source>
        <dbReference type="ARBA" id="ARBA00032649"/>
    </source>
</evidence>
<name>A0A1J5SY87_9ZZZZ</name>
<evidence type="ECO:0000256" key="2">
    <source>
        <dbReference type="ARBA" id="ARBA00008133"/>
    </source>
</evidence>
<dbReference type="InterPro" id="IPR036108">
    <property type="entry name" value="4pyrrol_syn_uPrphyn_synt_sf"/>
</dbReference>
<comment type="pathway">
    <text evidence="1">Porphyrin-containing compound metabolism; protoporphyrin-IX biosynthesis; coproporphyrinogen-III from 5-aminolevulinate: step 3/4.</text>
</comment>
<comment type="similarity">
    <text evidence="2">Belongs to the uroporphyrinogen-III synthase family.</text>
</comment>
<dbReference type="EMBL" id="MLJW01000014">
    <property type="protein sequence ID" value="OIR13447.1"/>
    <property type="molecule type" value="Genomic_DNA"/>
</dbReference>
<feature type="region of interest" description="Disordered" evidence="9">
    <location>
        <begin position="221"/>
        <end position="240"/>
    </location>
</feature>
<proteinExistence type="inferred from homology"/>
<accession>A0A1J5SY87</accession>
<dbReference type="Gene3D" id="3.40.50.10090">
    <property type="match status" value="2"/>
</dbReference>
<dbReference type="AlphaFoldDB" id="A0A1J5SY87"/>
<evidence type="ECO:0000313" key="11">
    <source>
        <dbReference type="EMBL" id="OIR13447.1"/>
    </source>
</evidence>
<reference evidence="11" key="1">
    <citation type="submission" date="2016-10" db="EMBL/GenBank/DDBJ databases">
        <title>Sequence of Gallionella enrichment culture.</title>
        <authorList>
            <person name="Poehlein A."/>
            <person name="Muehling M."/>
            <person name="Daniel R."/>
        </authorList>
    </citation>
    <scope>NUCLEOTIDE SEQUENCE</scope>
</reference>
<feature type="domain" description="Tetrapyrrole biosynthesis uroporphyrinogen III synthase" evidence="10">
    <location>
        <begin position="23"/>
        <end position="252"/>
    </location>
</feature>
<evidence type="ECO:0000256" key="1">
    <source>
        <dbReference type="ARBA" id="ARBA00004772"/>
    </source>
</evidence>
<dbReference type="PANTHER" id="PTHR38042:SF1">
    <property type="entry name" value="UROPORPHYRINOGEN-III SYNTHASE, CHLOROPLASTIC"/>
    <property type="match status" value="1"/>
</dbReference>
<comment type="caution">
    <text evidence="11">The sequence shown here is derived from an EMBL/GenBank/DDBJ whole genome shotgun (WGS) entry which is preliminary data.</text>
</comment>
<sequence length="264" mass="28560">MTKPSLSGRRIAITRASEQSGSLRTLLEERGAEVLELPLITVSAEIDKQTLADCMLELGSYDWMVFTSANGVRFFFDQFLRLFDDIRSLGLMRIACVGETTAEAVRAYHLRVECQPKRATAESLADALIETGSLDSAKILMVTGNLNRDVLERKLEEARAIVDRLQVYKTEQTDLTNDPAAAAFREKGADAVLFASSSAVESFAAQGDALKLGRNARQPLYGSIGPQTSESLGKAGLGPSFEARTPGLKELVDSLQQALAKAGS</sequence>
<organism evidence="11">
    <name type="scientific">mine drainage metagenome</name>
    <dbReference type="NCBI Taxonomy" id="410659"/>
    <lineage>
        <taxon>unclassified sequences</taxon>
        <taxon>metagenomes</taxon>
        <taxon>ecological metagenomes</taxon>
    </lineage>
</organism>
<comment type="catalytic activity">
    <reaction evidence="8">
        <text>hydroxymethylbilane = uroporphyrinogen III + H2O</text>
        <dbReference type="Rhea" id="RHEA:18965"/>
        <dbReference type="ChEBI" id="CHEBI:15377"/>
        <dbReference type="ChEBI" id="CHEBI:57308"/>
        <dbReference type="ChEBI" id="CHEBI:57845"/>
        <dbReference type="EC" id="4.2.1.75"/>
    </reaction>
</comment>
<dbReference type="Pfam" id="PF02602">
    <property type="entry name" value="HEM4"/>
    <property type="match status" value="1"/>
</dbReference>
<evidence type="ECO:0000256" key="6">
    <source>
        <dbReference type="ARBA" id="ARBA00031702"/>
    </source>
</evidence>
<dbReference type="GO" id="GO:0004852">
    <property type="term" value="F:uroporphyrinogen-III synthase activity"/>
    <property type="evidence" value="ECO:0007669"/>
    <property type="project" value="UniProtKB-EC"/>
</dbReference>
<dbReference type="GO" id="GO:0006780">
    <property type="term" value="P:uroporphyrinogen III biosynthetic process"/>
    <property type="evidence" value="ECO:0007669"/>
    <property type="project" value="InterPro"/>
</dbReference>
<dbReference type="InterPro" id="IPR039793">
    <property type="entry name" value="UROS/Hem4"/>
</dbReference>
<keyword evidence="4 11" id="KW-0456">Lyase</keyword>
<dbReference type="PANTHER" id="PTHR38042">
    <property type="entry name" value="UROPORPHYRINOGEN-III SYNTHASE, CHLOROPLASTIC"/>
    <property type="match status" value="1"/>
</dbReference>
<evidence type="ECO:0000256" key="8">
    <source>
        <dbReference type="ARBA" id="ARBA00048617"/>
    </source>
</evidence>
<evidence type="ECO:0000259" key="10">
    <source>
        <dbReference type="Pfam" id="PF02602"/>
    </source>
</evidence>
<evidence type="ECO:0000256" key="4">
    <source>
        <dbReference type="ARBA" id="ARBA00023239"/>
    </source>
</evidence>
<evidence type="ECO:0000256" key="5">
    <source>
        <dbReference type="ARBA" id="ARBA00023244"/>
    </source>
</evidence>
<gene>
    <name evidence="11" type="primary">hemD_2</name>
    <name evidence="11" type="ORF">GALL_52630</name>
</gene>
<keyword evidence="5" id="KW-0627">Porphyrin biosynthesis</keyword>
<dbReference type="SUPFAM" id="SSF69618">
    <property type="entry name" value="HemD-like"/>
    <property type="match status" value="1"/>
</dbReference>
<dbReference type="EC" id="4.2.1.75" evidence="3"/>
<protein>
    <recommendedName>
        <fullName evidence="3">uroporphyrinogen-III synthase</fullName>
        <ecNumber evidence="3">4.2.1.75</ecNumber>
    </recommendedName>
    <alternativeName>
        <fullName evidence="7">Hydroxymethylbilane hydrolyase [cyclizing]</fullName>
    </alternativeName>
    <alternativeName>
        <fullName evidence="6">Uroporphyrinogen-III cosynthase</fullName>
    </alternativeName>
</protein>